<dbReference type="Proteomes" id="UP001303222">
    <property type="component" value="Unassembled WGS sequence"/>
</dbReference>
<keyword evidence="5" id="KW-1185">Reference proteome</keyword>
<organism evidence="4 5">
    <name type="scientific">Pseudoneurospora amorphoporcata</name>
    <dbReference type="NCBI Taxonomy" id="241081"/>
    <lineage>
        <taxon>Eukaryota</taxon>
        <taxon>Fungi</taxon>
        <taxon>Dikarya</taxon>
        <taxon>Ascomycota</taxon>
        <taxon>Pezizomycotina</taxon>
        <taxon>Sordariomycetes</taxon>
        <taxon>Sordariomycetidae</taxon>
        <taxon>Sordariales</taxon>
        <taxon>Sordariaceae</taxon>
        <taxon>Pseudoneurospora</taxon>
    </lineage>
</organism>
<comment type="caution">
    <text evidence="4">The sequence shown here is derived from an EMBL/GenBank/DDBJ whole genome shotgun (WGS) entry which is preliminary data.</text>
</comment>
<evidence type="ECO:0000256" key="2">
    <source>
        <dbReference type="ARBA" id="ARBA00023445"/>
    </source>
</evidence>
<reference evidence="4" key="2">
    <citation type="submission" date="2023-06" db="EMBL/GenBank/DDBJ databases">
        <authorList>
            <consortium name="Lawrence Berkeley National Laboratory"/>
            <person name="Mondo S.J."/>
            <person name="Hensen N."/>
            <person name="Bonometti L."/>
            <person name="Westerberg I."/>
            <person name="Brannstrom I.O."/>
            <person name="Guillou S."/>
            <person name="Cros-Aarteil S."/>
            <person name="Calhoun S."/>
            <person name="Haridas S."/>
            <person name="Kuo A."/>
            <person name="Pangilinan J."/>
            <person name="Riley R."/>
            <person name="Labutti K."/>
            <person name="Andreopoulos B."/>
            <person name="Lipzen A."/>
            <person name="Chen C."/>
            <person name="Yanf M."/>
            <person name="Daum C."/>
            <person name="Ng V."/>
            <person name="Clum A."/>
            <person name="Steindorff A."/>
            <person name="Ohm R."/>
            <person name="Martin F."/>
            <person name="Silar P."/>
            <person name="Natvig D."/>
            <person name="Lalanne C."/>
            <person name="Gautier V."/>
            <person name="Ament-Velasquez S.L."/>
            <person name="Kruys A."/>
            <person name="Hutchinson M.I."/>
            <person name="Powell A.J."/>
            <person name="Barry K."/>
            <person name="Miller A.N."/>
            <person name="Grigoriev I.V."/>
            <person name="Debuchy R."/>
            <person name="Gladieux P."/>
            <person name="Thoren M.H."/>
            <person name="Johannesson H."/>
        </authorList>
    </citation>
    <scope>NUCLEOTIDE SEQUENCE</scope>
    <source>
        <strain evidence="4">CBS 626.80</strain>
    </source>
</reference>
<sequence length="405" mass="44270">MPMLGGIPGHPKSKVLLTGGTGFIASHILDHLLKCGFDVVVTARSQAKGERILASIANAPNVINSIGCKVTYAVVDNIAQPGAFDEAITTNLPLDYCIHTASPYQLSFSDPLNDCLLPAVNGTISLLSSLHQHASPFLSRVVFTSSSAAILNPPHHRDVYDESSWPDDEVLNWDMAKDPASAPGDATYRASKKFAEQAAWKFMEEHRPSWDLATINNTYTFGPLPRSLEVVRGGTGGEDVQVKVNTSNERIVDCLTGKWAEEIPPTAPVFTFVDVRDVAVAHVRAMTRPEAGGKRFYVVGGYFSNARIAGIVHGLLDKKGEKEEEKDLAEMLCGDCLMYNDFPDNHWSFDNTRSKEVLGLEYRELSQSVVDTVRSLRAMGIGKGVVQIGRHWYRGPESDEGSLPN</sequence>
<comment type="similarity">
    <text evidence="2">Belongs to the NAD(P)-dependent epimerase/dehydratase family. Dihydroflavonol-4-reductase subfamily.</text>
</comment>
<dbReference type="SUPFAM" id="SSF51735">
    <property type="entry name" value="NAD(P)-binding Rossmann-fold domains"/>
    <property type="match status" value="1"/>
</dbReference>
<evidence type="ECO:0000256" key="1">
    <source>
        <dbReference type="ARBA" id="ARBA00023002"/>
    </source>
</evidence>
<dbReference type="InterPro" id="IPR050425">
    <property type="entry name" value="NAD(P)_dehydrat-like"/>
</dbReference>
<dbReference type="InterPro" id="IPR036291">
    <property type="entry name" value="NAD(P)-bd_dom_sf"/>
</dbReference>
<accession>A0AAN6SAE3</accession>
<proteinExistence type="inferred from homology"/>
<evidence type="ECO:0000313" key="4">
    <source>
        <dbReference type="EMBL" id="KAK3946952.1"/>
    </source>
</evidence>
<dbReference type="Pfam" id="PF01370">
    <property type="entry name" value="Epimerase"/>
    <property type="match status" value="1"/>
</dbReference>
<dbReference type="PANTHER" id="PTHR10366:SF564">
    <property type="entry name" value="STEROL-4-ALPHA-CARBOXYLATE 3-DEHYDROGENASE, DECARBOXYLATING"/>
    <property type="match status" value="1"/>
</dbReference>
<gene>
    <name evidence="4" type="ORF">QBC32DRAFT_356060</name>
</gene>
<dbReference type="AlphaFoldDB" id="A0AAN6SAE3"/>
<dbReference type="EMBL" id="MU859463">
    <property type="protein sequence ID" value="KAK3946952.1"/>
    <property type="molecule type" value="Genomic_DNA"/>
</dbReference>
<evidence type="ECO:0000259" key="3">
    <source>
        <dbReference type="Pfam" id="PF01370"/>
    </source>
</evidence>
<dbReference type="GO" id="GO:0016616">
    <property type="term" value="F:oxidoreductase activity, acting on the CH-OH group of donors, NAD or NADP as acceptor"/>
    <property type="evidence" value="ECO:0007669"/>
    <property type="project" value="TreeGrafter"/>
</dbReference>
<dbReference type="PANTHER" id="PTHR10366">
    <property type="entry name" value="NAD DEPENDENT EPIMERASE/DEHYDRATASE"/>
    <property type="match status" value="1"/>
</dbReference>
<reference evidence="4" key="1">
    <citation type="journal article" date="2023" name="Mol. Phylogenet. Evol.">
        <title>Genome-scale phylogeny and comparative genomics of the fungal order Sordariales.</title>
        <authorList>
            <person name="Hensen N."/>
            <person name="Bonometti L."/>
            <person name="Westerberg I."/>
            <person name="Brannstrom I.O."/>
            <person name="Guillou S."/>
            <person name="Cros-Aarteil S."/>
            <person name="Calhoun S."/>
            <person name="Haridas S."/>
            <person name="Kuo A."/>
            <person name="Mondo S."/>
            <person name="Pangilinan J."/>
            <person name="Riley R."/>
            <person name="LaButti K."/>
            <person name="Andreopoulos B."/>
            <person name="Lipzen A."/>
            <person name="Chen C."/>
            <person name="Yan M."/>
            <person name="Daum C."/>
            <person name="Ng V."/>
            <person name="Clum A."/>
            <person name="Steindorff A."/>
            <person name="Ohm R.A."/>
            <person name="Martin F."/>
            <person name="Silar P."/>
            <person name="Natvig D.O."/>
            <person name="Lalanne C."/>
            <person name="Gautier V."/>
            <person name="Ament-Velasquez S.L."/>
            <person name="Kruys A."/>
            <person name="Hutchinson M.I."/>
            <person name="Powell A.J."/>
            <person name="Barry K."/>
            <person name="Miller A.N."/>
            <person name="Grigoriev I.V."/>
            <person name="Debuchy R."/>
            <person name="Gladieux P."/>
            <person name="Hiltunen Thoren M."/>
            <person name="Johannesson H."/>
        </authorList>
    </citation>
    <scope>NUCLEOTIDE SEQUENCE</scope>
    <source>
        <strain evidence="4">CBS 626.80</strain>
    </source>
</reference>
<protein>
    <submittedName>
        <fullName evidence="4">NAD(P)-binding protein</fullName>
    </submittedName>
</protein>
<dbReference type="Gene3D" id="3.40.50.720">
    <property type="entry name" value="NAD(P)-binding Rossmann-like Domain"/>
    <property type="match status" value="1"/>
</dbReference>
<keyword evidence="1" id="KW-0560">Oxidoreductase</keyword>
<feature type="domain" description="NAD-dependent epimerase/dehydratase" evidence="3">
    <location>
        <begin position="15"/>
        <end position="300"/>
    </location>
</feature>
<name>A0AAN6SAE3_9PEZI</name>
<dbReference type="InterPro" id="IPR001509">
    <property type="entry name" value="Epimerase_deHydtase"/>
</dbReference>
<evidence type="ECO:0000313" key="5">
    <source>
        <dbReference type="Proteomes" id="UP001303222"/>
    </source>
</evidence>